<dbReference type="EMBL" id="JAICCF010000003">
    <property type="protein sequence ID" value="MBW8685671.1"/>
    <property type="molecule type" value="Genomic_DNA"/>
</dbReference>
<evidence type="ECO:0008006" key="3">
    <source>
        <dbReference type="Google" id="ProtNLM"/>
    </source>
</evidence>
<dbReference type="RefSeq" id="WP_220251012.1">
    <property type="nucleotide sequence ID" value="NZ_JAICCF010000003.1"/>
</dbReference>
<dbReference type="Proteomes" id="UP000812961">
    <property type="component" value="Unassembled WGS sequence"/>
</dbReference>
<keyword evidence="2" id="KW-1185">Reference proteome</keyword>
<gene>
    <name evidence="1" type="ORF">K1Y79_15125</name>
</gene>
<evidence type="ECO:0000313" key="2">
    <source>
        <dbReference type="Proteomes" id="UP000812961"/>
    </source>
</evidence>
<reference evidence="1 2" key="1">
    <citation type="submission" date="2021-08" db="EMBL/GenBank/DDBJ databases">
        <title>The genome sequence of Chitinophaga sp. B61.</title>
        <authorList>
            <person name="Zhang X."/>
        </authorList>
    </citation>
    <scope>NUCLEOTIDE SEQUENCE [LARGE SCALE GENOMIC DNA]</scope>
    <source>
        <strain evidence="1 2">B61</strain>
    </source>
</reference>
<accession>A0ABS7GE24</accession>
<comment type="caution">
    <text evidence="1">The sequence shown here is derived from an EMBL/GenBank/DDBJ whole genome shotgun (WGS) entry which is preliminary data.</text>
</comment>
<organism evidence="1 2">
    <name type="scientific">Chitinophaga rhizophila</name>
    <dbReference type="NCBI Taxonomy" id="2866212"/>
    <lineage>
        <taxon>Bacteria</taxon>
        <taxon>Pseudomonadati</taxon>
        <taxon>Bacteroidota</taxon>
        <taxon>Chitinophagia</taxon>
        <taxon>Chitinophagales</taxon>
        <taxon>Chitinophagaceae</taxon>
        <taxon>Chitinophaga</taxon>
    </lineage>
</organism>
<evidence type="ECO:0000313" key="1">
    <source>
        <dbReference type="EMBL" id="MBW8685671.1"/>
    </source>
</evidence>
<protein>
    <recommendedName>
        <fullName evidence="3">YceI-like domain-containing protein</fullName>
    </recommendedName>
</protein>
<sequence length="82" mass="8947">MQLGAKLPASAGTYEMEQMDLSGVNESWKGKNVKYTITRHPSAFNDTIELSFTGILKQVLPADKNDSAVITGKMRAVYVSVP</sequence>
<name>A0ABS7GE24_9BACT</name>
<proteinExistence type="predicted"/>